<dbReference type="GO" id="GO:0005886">
    <property type="term" value="C:plasma membrane"/>
    <property type="evidence" value="ECO:0007669"/>
    <property type="project" value="TreeGrafter"/>
</dbReference>
<dbReference type="InterPro" id="IPR013099">
    <property type="entry name" value="K_chnl_dom"/>
</dbReference>
<feature type="domain" description="Potassium channel" evidence="11">
    <location>
        <begin position="125"/>
        <end position="199"/>
    </location>
</feature>
<dbReference type="InterPro" id="IPR003280">
    <property type="entry name" value="2pore_dom_K_chnl"/>
</dbReference>
<organism evidence="12 13">
    <name type="scientific">Centaurea solstitialis</name>
    <name type="common">yellow star-thistle</name>
    <dbReference type="NCBI Taxonomy" id="347529"/>
    <lineage>
        <taxon>Eukaryota</taxon>
        <taxon>Viridiplantae</taxon>
        <taxon>Streptophyta</taxon>
        <taxon>Embryophyta</taxon>
        <taxon>Tracheophyta</taxon>
        <taxon>Spermatophyta</taxon>
        <taxon>Magnoliopsida</taxon>
        <taxon>eudicotyledons</taxon>
        <taxon>Gunneridae</taxon>
        <taxon>Pentapetalae</taxon>
        <taxon>asterids</taxon>
        <taxon>campanulids</taxon>
        <taxon>Asterales</taxon>
        <taxon>Asteraceae</taxon>
        <taxon>Carduoideae</taxon>
        <taxon>Cardueae</taxon>
        <taxon>Centaureinae</taxon>
        <taxon>Centaurea</taxon>
    </lineage>
</organism>
<dbReference type="SUPFAM" id="SSF81324">
    <property type="entry name" value="Voltage-gated potassium channels"/>
    <property type="match status" value="4"/>
</dbReference>
<dbReference type="PRINTS" id="PR01333">
    <property type="entry name" value="2POREKCHANEL"/>
</dbReference>
<dbReference type="AlphaFoldDB" id="A0AA38U6G8"/>
<comment type="subcellular location">
    <subcellularLocation>
        <location evidence="1">Membrane</location>
        <topology evidence="1">Multi-pass membrane protein</topology>
    </subcellularLocation>
</comment>
<dbReference type="Pfam" id="PF07885">
    <property type="entry name" value="Ion_trans_2"/>
    <property type="match status" value="2"/>
</dbReference>
<keyword evidence="8" id="KW-0407">Ion channel</keyword>
<keyword evidence="3" id="KW-0813">Transport</keyword>
<evidence type="ECO:0000256" key="1">
    <source>
        <dbReference type="ARBA" id="ARBA00004141"/>
    </source>
</evidence>
<evidence type="ECO:0000256" key="3">
    <source>
        <dbReference type="ARBA" id="ARBA00022448"/>
    </source>
</evidence>
<dbReference type="GO" id="GO:0030322">
    <property type="term" value="P:stabilization of membrane potential"/>
    <property type="evidence" value="ECO:0007669"/>
    <property type="project" value="TreeGrafter"/>
</dbReference>
<evidence type="ECO:0000256" key="6">
    <source>
        <dbReference type="ARBA" id="ARBA00023065"/>
    </source>
</evidence>
<feature type="domain" description="Potassium channel" evidence="11">
    <location>
        <begin position="432"/>
        <end position="493"/>
    </location>
</feature>
<dbReference type="GO" id="GO:0009705">
    <property type="term" value="C:plant-type vacuole membrane"/>
    <property type="evidence" value="ECO:0007669"/>
    <property type="project" value="TreeGrafter"/>
</dbReference>
<dbReference type="EMBL" id="JARYMX010000001">
    <property type="protein sequence ID" value="KAJ9568061.1"/>
    <property type="molecule type" value="Genomic_DNA"/>
</dbReference>
<dbReference type="PANTHER" id="PTHR11003:SF299">
    <property type="entry name" value="EF-HAND DOMAIN PAIR, POTASSIUM CHANNEL DOMAIN, EF-HAND 1, CALCIUM-BINDING PROTEIN"/>
    <property type="match status" value="1"/>
</dbReference>
<evidence type="ECO:0000256" key="5">
    <source>
        <dbReference type="ARBA" id="ARBA00022989"/>
    </source>
</evidence>
<feature type="compositionally biased region" description="Polar residues" evidence="9">
    <location>
        <begin position="368"/>
        <end position="383"/>
    </location>
</feature>
<evidence type="ECO:0000256" key="9">
    <source>
        <dbReference type="SAM" id="MobiDB-lite"/>
    </source>
</evidence>
<dbReference type="Gene3D" id="1.10.287.70">
    <property type="match status" value="4"/>
</dbReference>
<comment type="similarity">
    <text evidence="2">Belongs to the two pore domain potassium channel (TC 1.A.1.7) family.</text>
</comment>
<proteinExistence type="inferred from homology"/>
<comment type="caution">
    <text evidence="12">The sequence shown here is derived from an EMBL/GenBank/DDBJ whole genome shotgun (WGS) entry which is preliminary data.</text>
</comment>
<feature type="transmembrane region" description="Helical" evidence="10">
    <location>
        <begin position="551"/>
        <end position="571"/>
    </location>
</feature>
<name>A0AA38U6G8_9ASTR</name>
<keyword evidence="4 10" id="KW-0812">Transmembrane</keyword>
<keyword evidence="6" id="KW-0406">Ion transport</keyword>
<dbReference type="GO" id="GO:0015271">
    <property type="term" value="F:outward rectifier potassium channel activity"/>
    <property type="evidence" value="ECO:0007669"/>
    <property type="project" value="TreeGrafter"/>
</dbReference>
<feature type="transmembrane region" description="Helical" evidence="10">
    <location>
        <begin position="147"/>
        <end position="163"/>
    </location>
</feature>
<feature type="transmembrane region" description="Helical" evidence="10">
    <location>
        <begin position="438"/>
        <end position="455"/>
    </location>
</feature>
<accession>A0AA38U6G8</accession>
<feature type="region of interest" description="Disordered" evidence="9">
    <location>
        <begin position="361"/>
        <end position="389"/>
    </location>
</feature>
<evidence type="ECO:0000256" key="2">
    <source>
        <dbReference type="ARBA" id="ARBA00010159"/>
    </source>
</evidence>
<feature type="transmembrane region" description="Helical" evidence="10">
    <location>
        <begin position="523"/>
        <end position="545"/>
    </location>
</feature>
<evidence type="ECO:0000256" key="10">
    <source>
        <dbReference type="SAM" id="Phobius"/>
    </source>
</evidence>
<evidence type="ECO:0000313" key="13">
    <source>
        <dbReference type="Proteomes" id="UP001172457"/>
    </source>
</evidence>
<feature type="transmembrane region" description="Helical" evidence="10">
    <location>
        <begin position="283"/>
        <end position="303"/>
    </location>
</feature>
<evidence type="ECO:0000256" key="7">
    <source>
        <dbReference type="ARBA" id="ARBA00023136"/>
    </source>
</evidence>
<dbReference type="PANTHER" id="PTHR11003">
    <property type="entry name" value="POTASSIUM CHANNEL, SUBFAMILY K"/>
    <property type="match status" value="1"/>
</dbReference>
<keyword evidence="13" id="KW-1185">Reference proteome</keyword>
<feature type="transmembrane region" description="Helical" evidence="10">
    <location>
        <begin position="467"/>
        <end position="492"/>
    </location>
</feature>
<feature type="transmembrane region" description="Helical" evidence="10">
    <location>
        <begin position="231"/>
        <end position="250"/>
    </location>
</feature>
<evidence type="ECO:0000259" key="11">
    <source>
        <dbReference type="Pfam" id="PF07885"/>
    </source>
</evidence>
<sequence>MCTDPHQNRLFPVIMKCEKTSHIPYRPWTKVMLGVISNILVFLTTTRFGATSTSGSGSGESRFENHVRCVRTQGAAMGSIDRYQASPTRKQDYLDYKPRSDTNCFPCSLAVTYFFRVTTLCLICMVVATICFYGVRHQICGTTTNDIIDALYFTVVLITSAGYKDLTPISAPAMLFAILFSILGVGLIGALVIVCGEFLIDMHPGPMKLFMAVKAGTKVEYRRVVIQKLKVLAVMFVLHMCVGTFLLVSFGNMDLRHGLYCTTSTITTVISVKECFSTKGGRILASIWIFYGMATLNYLLYILTEMWTIRKERVFIEKALKRDPEFKYLDPSHFDDYGFITKEGYIMFRLKLKLEGKENDVTKEPGLTNDNDIPQDSSINPSKPSYKGQKQLFHGERKDADFFRLPLDPDDAWDIAIGFCGNLYVAKDHISGKKTNDILDTFYFSLVIMTSVGYGDLSVDDYDALGLLLASIFSISGIVLIGLILSSILKVLAKEQEMTLLRDNLSGHELPTSKELKEMSKKYFKIIMFFLMVLMAIGTAILFLIEPLDFIYAFYCISTTISSASAGDCCFSTKQGRSFAIVWILLCSSYKGYVVFTFTRLYTLYIQLSKLKSSPKAKEFDRGESEAA</sequence>
<protein>
    <recommendedName>
        <fullName evidence="11">Potassium channel domain-containing protein</fullName>
    </recommendedName>
</protein>
<keyword evidence="5 10" id="KW-1133">Transmembrane helix</keyword>
<feature type="transmembrane region" description="Helical" evidence="10">
    <location>
        <begin position="175"/>
        <end position="200"/>
    </location>
</feature>
<evidence type="ECO:0000256" key="8">
    <source>
        <dbReference type="ARBA" id="ARBA00023303"/>
    </source>
</evidence>
<feature type="transmembrane region" description="Helical" evidence="10">
    <location>
        <begin position="113"/>
        <end position="135"/>
    </location>
</feature>
<keyword evidence="7 10" id="KW-0472">Membrane</keyword>
<evidence type="ECO:0000256" key="4">
    <source>
        <dbReference type="ARBA" id="ARBA00022692"/>
    </source>
</evidence>
<gene>
    <name evidence="12" type="ORF">OSB04_004027</name>
</gene>
<reference evidence="12" key="1">
    <citation type="submission" date="2023-03" db="EMBL/GenBank/DDBJ databases">
        <title>Chromosome-scale reference genome and RAD-based genetic map of yellow starthistle (Centaurea solstitialis) reveal putative structural variation and QTLs associated with invader traits.</title>
        <authorList>
            <person name="Reatini B."/>
            <person name="Cang F.A."/>
            <person name="Jiang Q."/>
            <person name="Mckibben M.T.W."/>
            <person name="Barker M.S."/>
            <person name="Rieseberg L.H."/>
            <person name="Dlugosch K.M."/>
        </authorList>
    </citation>
    <scope>NUCLEOTIDE SEQUENCE</scope>
    <source>
        <strain evidence="12">CAN-66</strain>
        <tissue evidence="12">Leaf</tissue>
    </source>
</reference>
<dbReference type="Proteomes" id="UP001172457">
    <property type="component" value="Chromosome 1"/>
</dbReference>
<feature type="transmembrane region" description="Helical" evidence="10">
    <location>
        <begin position="578"/>
        <end position="602"/>
    </location>
</feature>
<dbReference type="GO" id="GO:0022841">
    <property type="term" value="F:potassium ion leak channel activity"/>
    <property type="evidence" value="ECO:0007669"/>
    <property type="project" value="TreeGrafter"/>
</dbReference>
<evidence type="ECO:0000313" key="12">
    <source>
        <dbReference type="EMBL" id="KAJ9568061.1"/>
    </source>
</evidence>